<comment type="caution">
    <text evidence="1">The sequence shown here is derived from an EMBL/GenBank/DDBJ whole genome shotgun (WGS) entry which is preliminary data.</text>
</comment>
<name>A0A0J6VQS4_MYCCU</name>
<dbReference type="Proteomes" id="UP000036176">
    <property type="component" value="Unassembled WGS sequence"/>
</dbReference>
<accession>A0A0J6VQS4</accession>
<sequence>MPALRHRPSRALPSSVTPVRRCLRPRVFPVRRWVFRLGLRRLRHRVFPVCRWVFRLGLRRLRHRVFPVCRWVFRLGLRRLRPPVFPALRSSAMPEPLHPLDFRRQELLSRLLPARPPRAGAYRVRRSLPPAARLRRRPRVFLVRLSWARRVPCRPQVSPRPVLRSPRLPVTRRRRLRVFRVLRSGGSLVW</sequence>
<dbReference type="EMBL" id="JYNX01000071">
    <property type="protein sequence ID" value="KMO71833.1"/>
    <property type="molecule type" value="Genomic_DNA"/>
</dbReference>
<keyword evidence="2" id="KW-1185">Reference proteome</keyword>
<gene>
    <name evidence="1" type="ORF">MCHUDSM44219_05147</name>
</gene>
<evidence type="ECO:0000313" key="2">
    <source>
        <dbReference type="Proteomes" id="UP000036176"/>
    </source>
</evidence>
<evidence type="ECO:0000313" key="1">
    <source>
        <dbReference type="EMBL" id="KMO71833.1"/>
    </source>
</evidence>
<organism evidence="1 2">
    <name type="scientific">Mycolicibacterium chubuense</name>
    <name type="common">Mycobacterium chubuense</name>
    <dbReference type="NCBI Taxonomy" id="1800"/>
    <lineage>
        <taxon>Bacteria</taxon>
        <taxon>Bacillati</taxon>
        <taxon>Actinomycetota</taxon>
        <taxon>Actinomycetes</taxon>
        <taxon>Mycobacteriales</taxon>
        <taxon>Mycobacteriaceae</taxon>
        <taxon>Mycolicibacterium</taxon>
    </lineage>
</organism>
<reference evidence="1 2" key="1">
    <citation type="journal article" date="2015" name="Genome Biol. Evol.">
        <title>Characterization of Three Mycobacterium spp. with Potential Use in Bioremediation by Genome Sequencing and Comparative Genomics.</title>
        <authorList>
            <person name="Das S."/>
            <person name="Pettersson B.M."/>
            <person name="Behra P.R."/>
            <person name="Ramesh M."/>
            <person name="Dasgupta S."/>
            <person name="Bhattacharya A."/>
            <person name="Kirsebom L.A."/>
        </authorList>
    </citation>
    <scope>NUCLEOTIDE SEQUENCE [LARGE SCALE GENOMIC DNA]</scope>
    <source>
        <strain evidence="1 2">DSM 44219</strain>
    </source>
</reference>
<dbReference type="AlphaFoldDB" id="A0A0J6VQS4"/>
<protein>
    <submittedName>
        <fullName evidence="1">Uncharacterized protein</fullName>
    </submittedName>
</protein>
<proteinExistence type="predicted"/>